<evidence type="ECO:0000256" key="5">
    <source>
        <dbReference type="ARBA" id="ARBA00022737"/>
    </source>
</evidence>
<dbReference type="Gene3D" id="3.30.40.10">
    <property type="entry name" value="Zinc/RING finger domain, C3HC4 (zinc finger)"/>
    <property type="match status" value="1"/>
</dbReference>
<dbReference type="InterPro" id="IPR001841">
    <property type="entry name" value="Znf_RING"/>
</dbReference>
<keyword evidence="6 9" id="KW-0863">Zinc-finger</keyword>
<evidence type="ECO:0000259" key="12">
    <source>
        <dbReference type="PROSITE" id="PS51873"/>
    </source>
</evidence>
<feature type="region of interest" description="Disordered" evidence="10">
    <location>
        <begin position="1"/>
        <end position="37"/>
    </location>
</feature>
<evidence type="ECO:0000256" key="8">
    <source>
        <dbReference type="ARBA" id="ARBA00022833"/>
    </source>
</evidence>
<feature type="compositionally biased region" description="Basic residues" evidence="10">
    <location>
        <begin position="1"/>
        <end position="10"/>
    </location>
</feature>
<dbReference type="PANTHER" id="PTHR11685">
    <property type="entry name" value="RBR FAMILY RING FINGER AND IBR DOMAIN-CONTAINING"/>
    <property type="match status" value="1"/>
</dbReference>
<evidence type="ECO:0000256" key="4">
    <source>
        <dbReference type="ARBA" id="ARBA00022723"/>
    </source>
</evidence>
<evidence type="ECO:0000256" key="2">
    <source>
        <dbReference type="ARBA" id="ARBA00012251"/>
    </source>
</evidence>
<dbReference type="Proteomes" id="UP000215902">
    <property type="component" value="Unassembled WGS sequence"/>
</dbReference>
<dbReference type="InterPro" id="IPR002867">
    <property type="entry name" value="IBR_dom"/>
</dbReference>
<keyword evidence="4" id="KW-0479">Metal-binding</keyword>
<reference evidence="13 14" key="1">
    <citation type="submission" date="2017-06" db="EMBL/GenBank/DDBJ databases">
        <title>A platform for efficient transgenesis in Macrostomum lignano, a flatworm model organism for stem cell research.</title>
        <authorList>
            <person name="Berezikov E."/>
        </authorList>
    </citation>
    <scope>NUCLEOTIDE SEQUENCE [LARGE SCALE GENOMIC DNA]</scope>
    <source>
        <strain evidence="13">DV1</strain>
        <tissue evidence="13">Whole organism</tissue>
    </source>
</reference>
<evidence type="ECO:0000256" key="7">
    <source>
        <dbReference type="ARBA" id="ARBA00022786"/>
    </source>
</evidence>
<dbReference type="EC" id="2.3.2.31" evidence="2"/>
<evidence type="ECO:0000256" key="1">
    <source>
        <dbReference type="ARBA" id="ARBA00001798"/>
    </source>
</evidence>
<protein>
    <recommendedName>
        <fullName evidence="2">RBR-type E3 ubiquitin transferase</fullName>
        <ecNumber evidence="2">2.3.2.31</ecNumber>
    </recommendedName>
</protein>
<dbReference type="CDD" id="cd20335">
    <property type="entry name" value="BRcat_RBR"/>
    <property type="match status" value="1"/>
</dbReference>
<feature type="compositionally biased region" description="Low complexity" evidence="10">
    <location>
        <begin position="11"/>
        <end position="21"/>
    </location>
</feature>
<dbReference type="AlphaFoldDB" id="A0A267DDN2"/>
<dbReference type="GO" id="GO:0061630">
    <property type="term" value="F:ubiquitin protein ligase activity"/>
    <property type="evidence" value="ECO:0007669"/>
    <property type="project" value="UniProtKB-EC"/>
</dbReference>
<keyword evidence="14" id="KW-1185">Reference proteome</keyword>
<keyword evidence="5" id="KW-0677">Repeat</keyword>
<evidence type="ECO:0000256" key="10">
    <source>
        <dbReference type="SAM" id="MobiDB-lite"/>
    </source>
</evidence>
<dbReference type="Gene3D" id="1.20.120.1750">
    <property type="match status" value="1"/>
</dbReference>
<dbReference type="InterPro" id="IPR031127">
    <property type="entry name" value="E3_UB_ligase_RBR"/>
</dbReference>
<evidence type="ECO:0000313" key="14">
    <source>
        <dbReference type="Proteomes" id="UP000215902"/>
    </source>
</evidence>
<evidence type="ECO:0000256" key="3">
    <source>
        <dbReference type="ARBA" id="ARBA00022679"/>
    </source>
</evidence>
<keyword evidence="8" id="KW-0862">Zinc</keyword>
<comment type="caution">
    <text evidence="13">The sequence shown here is derived from an EMBL/GenBank/DDBJ whole genome shotgun (WGS) entry which is preliminary data.</text>
</comment>
<dbReference type="InterPro" id="IPR013083">
    <property type="entry name" value="Znf_RING/FYVE/PHD"/>
</dbReference>
<feature type="domain" description="RING-type" evidence="11">
    <location>
        <begin position="553"/>
        <end position="605"/>
    </location>
</feature>
<evidence type="ECO:0000256" key="9">
    <source>
        <dbReference type="PROSITE-ProRule" id="PRU00175"/>
    </source>
</evidence>
<name>A0A267DDN2_9PLAT</name>
<evidence type="ECO:0000256" key="6">
    <source>
        <dbReference type="ARBA" id="ARBA00022771"/>
    </source>
</evidence>
<dbReference type="GO" id="GO:0016567">
    <property type="term" value="P:protein ubiquitination"/>
    <property type="evidence" value="ECO:0007669"/>
    <property type="project" value="InterPro"/>
</dbReference>
<feature type="domain" description="RING-type" evidence="12">
    <location>
        <begin position="549"/>
        <end position="775"/>
    </location>
</feature>
<comment type="catalytic activity">
    <reaction evidence="1">
        <text>[E2 ubiquitin-conjugating enzyme]-S-ubiquitinyl-L-cysteine + [acceptor protein]-L-lysine = [E2 ubiquitin-conjugating enzyme]-L-cysteine + [acceptor protein]-N(6)-ubiquitinyl-L-lysine.</text>
        <dbReference type="EC" id="2.3.2.31"/>
    </reaction>
</comment>
<dbReference type="Pfam" id="PF01485">
    <property type="entry name" value="IBR"/>
    <property type="match status" value="2"/>
</dbReference>
<dbReference type="SMART" id="SM00647">
    <property type="entry name" value="IBR"/>
    <property type="match status" value="2"/>
</dbReference>
<dbReference type="SUPFAM" id="SSF57850">
    <property type="entry name" value="RING/U-box"/>
    <property type="match status" value="2"/>
</dbReference>
<accession>A0A267DDN2</accession>
<dbReference type="CDD" id="cd20336">
    <property type="entry name" value="Rcat_RBR"/>
    <property type="match status" value="1"/>
</dbReference>
<dbReference type="PROSITE" id="PS50089">
    <property type="entry name" value="ZF_RING_2"/>
    <property type="match status" value="1"/>
</dbReference>
<evidence type="ECO:0000313" key="13">
    <source>
        <dbReference type="EMBL" id="PAA47325.1"/>
    </source>
</evidence>
<organism evidence="13 14">
    <name type="scientific">Macrostomum lignano</name>
    <dbReference type="NCBI Taxonomy" id="282301"/>
    <lineage>
        <taxon>Eukaryota</taxon>
        <taxon>Metazoa</taxon>
        <taxon>Spiralia</taxon>
        <taxon>Lophotrochozoa</taxon>
        <taxon>Platyhelminthes</taxon>
        <taxon>Rhabditophora</taxon>
        <taxon>Macrostomorpha</taxon>
        <taxon>Macrostomida</taxon>
        <taxon>Macrostomidae</taxon>
        <taxon>Macrostomum</taxon>
    </lineage>
</organism>
<evidence type="ECO:0000259" key="11">
    <source>
        <dbReference type="PROSITE" id="PS50089"/>
    </source>
</evidence>
<sequence length="931" mass="103700">MGLSRRRRASKSASTRAASASLQPLNQGDGPVRIKNGNTMRRTHRINKEMRNCGIVSFEVSPYDSKRYCREPTKRLISKPNANHSELDRICLADNDFDFRVAYSLNKKSRWDMQDQIANQCNSGDRSLRNYSLALLDTEWRPQGRGKLATRRLATNFDYMRLAANELRSRLNSESKLRGGKVSFSSQVEHARQARALVSFGGHRGRVNRESMLRAFEMPKSELEDAETLRLDSDRRTEVLVEIRKPTGGAANKIPHSRLIDDSCHSRACGRQRRRLNCRGQALIEDDYCDFNSVDYEDSADESEADESFHKLTASDRSAAPTVFDAMRVKPGSQSSMNGKPLLPFEVEPEGTTQQDDWILVAEDDEAAEEVTAPGALSGHIDSVLLQKRPILNAKSHLVLPERLEWIFAGTDALCMSSSQPRKFAVLLQENLCESVAFEVISEANGFTKLSMRHIVAAANSDSVRHRRISVAKLANKSDPFEYLRGLLTPGPTSTRGLVVYQPQYGQVPVGWCRTEVWKETDARVAAIRALPMFSASATVTLEDSIDSAGIECGICNNLMRTSSAAKFSKRSTALGGCRHRFCNTCWVRHVTTALSAGDASVECPSSGCRTPLDAAVLLWFCPDRLLPALAGAAFRAWQRRLPVSRFCPLPRCGRLLVAADNGGKSALCCCWTSFCLACGKEPHWPVDCATAERYLSEMAVKGHANLRSRELFAVMSVRGKRCPGCQTLVEKTDGCNHMSCACGHEFCWNCGDDYDSDHVCGESRATFIRKKFFAEDDLLAPTSERSLIYCTAIRVRRARHEGPRLLEGQAHLTARLLTTVGRSATNAEQLIADVLVASYLLEYTCVLLDANEANDAWQSEVRVIGERIQQLTRSFNDELQSEGRGIGDLNDKKMAEQVVDSLVEQHEQLVTECQRLRSIVNKFGGQFRAR</sequence>
<dbReference type="GO" id="GO:0008270">
    <property type="term" value="F:zinc ion binding"/>
    <property type="evidence" value="ECO:0007669"/>
    <property type="project" value="UniProtKB-KW"/>
</dbReference>
<gene>
    <name evidence="13" type="ORF">BOX15_Mlig019714g2</name>
</gene>
<dbReference type="STRING" id="282301.A0A267DDN2"/>
<keyword evidence="3" id="KW-0808">Transferase</keyword>
<dbReference type="OrthoDB" id="1431934at2759"/>
<keyword evidence="7" id="KW-0833">Ubl conjugation pathway</keyword>
<proteinExistence type="predicted"/>
<dbReference type="PROSITE" id="PS51873">
    <property type="entry name" value="TRIAD"/>
    <property type="match status" value="1"/>
</dbReference>
<dbReference type="InterPro" id="IPR044066">
    <property type="entry name" value="TRIAD_supradom"/>
</dbReference>
<dbReference type="EMBL" id="NIVC01004493">
    <property type="protein sequence ID" value="PAA47325.1"/>
    <property type="molecule type" value="Genomic_DNA"/>
</dbReference>